<feature type="region of interest" description="Disordered" evidence="1">
    <location>
        <begin position="180"/>
        <end position="199"/>
    </location>
</feature>
<comment type="caution">
    <text evidence="2">The sequence shown here is derived from an EMBL/GenBank/DDBJ whole genome shotgun (WGS) entry which is preliminary data.</text>
</comment>
<feature type="compositionally biased region" description="Polar residues" evidence="1">
    <location>
        <begin position="217"/>
        <end position="227"/>
    </location>
</feature>
<feature type="region of interest" description="Disordered" evidence="1">
    <location>
        <begin position="210"/>
        <end position="239"/>
    </location>
</feature>
<proteinExistence type="predicted"/>
<gene>
    <name evidence="2" type="ORF">GJ744_000072</name>
</gene>
<dbReference type="OrthoDB" id="5427699at2759"/>
<reference evidence="2" key="1">
    <citation type="submission" date="2020-02" db="EMBL/GenBank/DDBJ databases">
        <authorList>
            <person name="Palmer J.M."/>
        </authorList>
    </citation>
    <scope>NUCLEOTIDE SEQUENCE</scope>
    <source>
        <strain evidence="2">EPUS1.4</strain>
        <tissue evidence="2">Thallus</tissue>
    </source>
</reference>
<organism evidence="2 3">
    <name type="scientific">Endocarpon pusillum</name>
    <dbReference type="NCBI Taxonomy" id="364733"/>
    <lineage>
        <taxon>Eukaryota</taxon>
        <taxon>Fungi</taxon>
        <taxon>Dikarya</taxon>
        <taxon>Ascomycota</taxon>
        <taxon>Pezizomycotina</taxon>
        <taxon>Eurotiomycetes</taxon>
        <taxon>Chaetothyriomycetidae</taxon>
        <taxon>Verrucariales</taxon>
        <taxon>Verrucariaceae</taxon>
        <taxon>Endocarpon</taxon>
    </lineage>
</organism>
<feature type="compositionally biased region" description="Basic and acidic residues" evidence="1">
    <location>
        <begin position="289"/>
        <end position="301"/>
    </location>
</feature>
<evidence type="ECO:0000313" key="2">
    <source>
        <dbReference type="EMBL" id="KAF7514302.1"/>
    </source>
</evidence>
<keyword evidence="3" id="KW-1185">Reference proteome</keyword>
<sequence>MGPKSPSLAFEPTPALAFDKENFSPLMDKPNSSTLDSRLGSSLSKEVQFSPVLSPTGPAQSLANSVPFLEPVSSASQLPRHTVRIKNAPPEIDMNAYMDQSRSLLESQRLNFEKERDIFERERRLWNVERAMLKSRIANLEANLSKTSTGRRRSSNDAPSVRVQSFRKDVMQKSMFNGLRTTRGASEPNGSHHVWMTPDMGGRVTRVFSNDEKQPQSKKPASTSNGLPSIAEGGNEKPVSLRSNAVPITVLDSSLDGITLKSAGLESSFVKVSSPSATPPPNPPSPEPGIHKEEKSLRVKVDGPISPADPILVRNAGHTPMEFGKPTISETPSGVESRRSPEREVPPPPQASISSSLPSHTALQPSERSDSYFSSAFETGTDKEPLQTDGDVELKGPLIMKSQHAEGQENLFLDKLDAKLLAEAQRPRHASIGESDGKNGYGKLDDEIDDEGPRLMLKKSMNFGSAFGSMNCGRI</sequence>
<evidence type="ECO:0000256" key="1">
    <source>
        <dbReference type="SAM" id="MobiDB-lite"/>
    </source>
</evidence>
<dbReference type="AlphaFoldDB" id="A0A8H7E9L0"/>
<name>A0A8H7E9L0_9EURO</name>
<evidence type="ECO:0000313" key="3">
    <source>
        <dbReference type="Proteomes" id="UP000606974"/>
    </source>
</evidence>
<feature type="compositionally biased region" description="Polar residues" evidence="1">
    <location>
        <begin position="351"/>
        <end position="378"/>
    </location>
</feature>
<accession>A0A8H7E9L0</accession>
<protein>
    <submittedName>
        <fullName evidence="2">Uncharacterized protein</fullName>
    </submittedName>
</protein>
<feature type="compositionally biased region" description="Basic and acidic residues" evidence="1">
    <location>
        <begin position="336"/>
        <end position="345"/>
    </location>
</feature>
<dbReference type="Proteomes" id="UP000606974">
    <property type="component" value="Unassembled WGS sequence"/>
</dbReference>
<feature type="region of interest" description="Disordered" evidence="1">
    <location>
        <begin position="271"/>
        <end position="390"/>
    </location>
</feature>
<feature type="region of interest" description="Disordered" evidence="1">
    <location>
        <begin position="426"/>
        <end position="447"/>
    </location>
</feature>
<feature type="compositionally biased region" description="Pro residues" evidence="1">
    <location>
        <begin position="277"/>
        <end position="287"/>
    </location>
</feature>
<dbReference type="EMBL" id="JAACFV010000001">
    <property type="protein sequence ID" value="KAF7514302.1"/>
    <property type="molecule type" value="Genomic_DNA"/>
</dbReference>